<evidence type="ECO:0000313" key="1">
    <source>
        <dbReference type="EMBL" id="QHT20803.1"/>
    </source>
</evidence>
<sequence>MSSLTSKFVNILLKRIRTQKNSPLSKTVTIKMHDAEVEDFVKSQLSILIENVLSDVKSDFSKTTIVDAAKKRDEEIKKFIETRAANTIAQAYKSRKAKNEAATTISKIYKSRFTRKNLASTKIATLYKAKLELVKLNKDISELLCEGLTSQDIYRAKIKEILITHGTPEKLSNLYFYFCKFGNKVLGYSKTAKLSSIIKEIVGCVFVSTSFSSTNLNAIIFKQSKFINIMQSKYNKIALRSTDYKTVKKKHNKFLREDFNFTNVNLIESQFIDCEFYDIDIGPLNFFDNTVNTINNNLPTFKNCNFYEGSFTYDSSVQRQGRSYIKPINRKYHMLRSNLYDFAKFIGSKNWVNPNGSLLATLEERVVSSEIVFENCKFNKTGINYDKLGMPGNRNIMFLNCSFKSNLFTKENFRCYYFKNCTFINVHFIDCYFSFSCFENCTFNNTTFRSTLLNVESALRFINCKILECNFMSVRFSAIKEYQYQYTVIFDNNNIINNTVFRECHFKLFKFNFDSKYNTRDTNLLNLRNNDFIQCDLYGVNFDNCDLEGTKFAAREVNHTLIVNKFNWFGNIFLEHDELLFLYGENKTEEFKELCNAHNPNGFELFKEEFVGRKLAEKKAAGASRWTINRDYVAMRYSQYNALNIDVLDFKNPKYNINPYDYFDVVRFGTTHHIVIVPAVSMFNTNIKNCSFASATGFETFDFTQVKQNYKNKPDLTAANFTNVKLINANFNGTNIVGTIFEVANVGGADFRNTTVNNNTSFQNTTGIELVPYQLQRPDGTLYVQGSRNNDTGREFEFSDIQQAANETHARIKFIIDNKEQLFQAFNDSGIPPESDLQFSNSMTELLISSHGGLTKYAEKVVVSETGETIVMFLDNLRANYTTILQTQQSLTSDDIKARIKKNFPIALTNYISFKLNYNEAEKTVMLANLVRAFSDEFMMHLIMFKPNLSGNWCFLQLVTYSVTFLILNTDLYMHNFIQYYFNEIFNAHGKGAPSCTLGMVERWITVHSQAMEAYLMLLKKNDKELRELTSNTSAFNKIIHYNPLNDKIKDSKITLAYIKEFNNSFSSEKIHNKYILHKFINLLKPYSILPEDEESDVGFDLDYNVNALMRKKGDVYIKKKIDDGSITSLQDIYDAVVEILPLLIIENNYISQEHITRLENETRPKPQKIYKEKRDALYNYVKEVEAKDYIIGLVAFFCVDLKREDMDTAKLIELQEKLKSSGQLEIASIIEYYDDVDPTFVGGQKKNNKNLRNAKGLSPKIAYTLEKLVESTIISKLKSLTLAEFSNINSVNISSIKDLTTSSSKKSLTERFIGYGIDYKPIILKNTSIQDKAYISIIRNNYNSMQENYKANITGLRSSIFTLTKKASLSILKRVSKTFKKKSR</sequence>
<reference evidence="1" key="1">
    <citation type="journal article" date="2020" name="Nature">
        <title>Giant virus diversity and host interactions through global metagenomics.</title>
        <authorList>
            <person name="Schulz F."/>
            <person name="Roux S."/>
            <person name="Paez-Espino D."/>
            <person name="Jungbluth S."/>
            <person name="Walsh D.A."/>
            <person name="Denef V.J."/>
            <person name="McMahon K.D."/>
            <person name="Konstantinidis K.T."/>
            <person name="Eloe-Fadrosh E.A."/>
            <person name="Kyrpides N.C."/>
            <person name="Woyke T."/>
        </authorList>
    </citation>
    <scope>NUCLEOTIDE SEQUENCE</scope>
    <source>
        <strain evidence="1">GVMAG-M-3300023174-75</strain>
    </source>
</reference>
<dbReference type="InterPro" id="IPR001646">
    <property type="entry name" value="5peptide_repeat"/>
</dbReference>
<organism evidence="1">
    <name type="scientific">viral metagenome</name>
    <dbReference type="NCBI Taxonomy" id="1070528"/>
    <lineage>
        <taxon>unclassified sequences</taxon>
        <taxon>metagenomes</taxon>
        <taxon>organismal metagenomes</taxon>
    </lineage>
</organism>
<dbReference type="PANTHER" id="PTHR42999:SF1">
    <property type="entry name" value="PENTAPEPTIDE REPEAT-CONTAINING PROTEIN"/>
    <property type="match status" value="1"/>
</dbReference>
<dbReference type="Gene3D" id="2.160.20.80">
    <property type="entry name" value="E3 ubiquitin-protein ligase SopA"/>
    <property type="match status" value="2"/>
</dbReference>
<dbReference type="SUPFAM" id="SSF141571">
    <property type="entry name" value="Pentapeptide repeat-like"/>
    <property type="match status" value="2"/>
</dbReference>
<accession>A0A6C0DWV8</accession>
<dbReference type="EMBL" id="MN739683">
    <property type="protein sequence ID" value="QHT20803.1"/>
    <property type="molecule type" value="Genomic_DNA"/>
</dbReference>
<dbReference type="Pfam" id="PF00805">
    <property type="entry name" value="Pentapeptide"/>
    <property type="match status" value="2"/>
</dbReference>
<dbReference type="PANTHER" id="PTHR42999">
    <property type="entry name" value="ANTIBIOTIC RESISTANCE PROTEIN MCBG"/>
    <property type="match status" value="1"/>
</dbReference>
<proteinExistence type="predicted"/>
<evidence type="ECO:0008006" key="2">
    <source>
        <dbReference type="Google" id="ProtNLM"/>
    </source>
</evidence>
<dbReference type="InterPro" id="IPR052949">
    <property type="entry name" value="PA_immunity-related"/>
</dbReference>
<protein>
    <recommendedName>
        <fullName evidence="2">Pentapeptide repeat-containing protein</fullName>
    </recommendedName>
</protein>
<name>A0A6C0DWV8_9ZZZZ</name>